<sequence length="125" mass="14814">MLDNNKCILVYNVPERELNILKEEGIKLLEISSEMVEMTVKDILNGLKFETFNSNPRRESVILFNNFSDEELKETIRSIRQKFKGGILATVTPISMEWKFNYLVEHLIEEREWYLKQQKGRSQSE</sequence>
<evidence type="ECO:0000313" key="2">
    <source>
        <dbReference type="Proteomes" id="UP001141183"/>
    </source>
</evidence>
<dbReference type="PIRSF" id="PIRSF014543">
    <property type="entry name" value="UCP014543"/>
    <property type="match status" value="1"/>
</dbReference>
<dbReference type="Pfam" id="PF12646">
    <property type="entry name" value="DUF3783"/>
    <property type="match status" value="1"/>
</dbReference>
<protein>
    <submittedName>
        <fullName evidence="1">DUF3783 domain-containing protein</fullName>
    </submittedName>
</protein>
<proteinExistence type="predicted"/>
<organism evidence="1 2">
    <name type="scientific">Clostridium tertium</name>
    <dbReference type="NCBI Taxonomy" id="1559"/>
    <lineage>
        <taxon>Bacteria</taxon>
        <taxon>Bacillati</taxon>
        <taxon>Bacillota</taxon>
        <taxon>Clostridia</taxon>
        <taxon>Eubacteriales</taxon>
        <taxon>Clostridiaceae</taxon>
        <taxon>Clostridium</taxon>
    </lineage>
</organism>
<keyword evidence="2" id="KW-1185">Reference proteome</keyword>
<name>A0A9X4AZ90_9CLOT</name>
<dbReference type="EMBL" id="JAMRYU010000003">
    <property type="protein sequence ID" value="MDC4239360.1"/>
    <property type="molecule type" value="Genomic_DNA"/>
</dbReference>
<accession>A0A9X4AZ90</accession>
<dbReference type="GeneID" id="93043490"/>
<dbReference type="Proteomes" id="UP001141183">
    <property type="component" value="Unassembled WGS sequence"/>
</dbReference>
<dbReference type="InterPro" id="IPR016621">
    <property type="entry name" value="UCP014543"/>
</dbReference>
<dbReference type="AlphaFoldDB" id="A0A9X4AZ90"/>
<comment type="caution">
    <text evidence="1">The sequence shown here is derived from an EMBL/GenBank/DDBJ whole genome shotgun (WGS) entry which is preliminary data.</text>
</comment>
<evidence type="ECO:0000313" key="1">
    <source>
        <dbReference type="EMBL" id="MDC4239360.1"/>
    </source>
</evidence>
<gene>
    <name evidence="1" type="ORF">NE398_04145</name>
</gene>
<dbReference type="RefSeq" id="WP_008681464.1">
    <property type="nucleotide sequence ID" value="NZ_BAAACM010000013.1"/>
</dbReference>
<reference evidence="1" key="1">
    <citation type="submission" date="2022-05" db="EMBL/GenBank/DDBJ databases">
        <title>Draft genome sequence of Clostridium tertium strain CP3 isolated from Peru.</title>
        <authorList>
            <person name="Hurtado R."/>
            <person name="Lima L."/>
            <person name="Sousa T."/>
            <person name="Jaiswal A.K."/>
            <person name="Tiwari S."/>
            <person name="Maturrano L."/>
            <person name="Brenig B."/>
            <person name="Azevedo V."/>
        </authorList>
    </citation>
    <scope>NUCLEOTIDE SEQUENCE</scope>
    <source>
        <strain evidence="1">CP3</strain>
    </source>
</reference>